<dbReference type="Proteomes" id="UP000006860">
    <property type="component" value="Chromosome"/>
</dbReference>
<comment type="similarity">
    <text evidence="6">Belongs to the ABC-4 integral membrane protein family.</text>
</comment>
<dbReference type="Pfam" id="PF02687">
    <property type="entry name" value="FtsX"/>
    <property type="match status" value="1"/>
</dbReference>
<dbReference type="OrthoDB" id="239678at2"/>
<dbReference type="PANTHER" id="PTHR30572">
    <property type="entry name" value="MEMBRANE COMPONENT OF TRANSPORTER-RELATED"/>
    <property type="match status" value="1"/>
</dbReference>
<keyword evidence="3 7" id="KW-0812">Transmembrane</keyword>
<dbReference type="InterPro" id="IPR025857">
    <property type="entry name" value="MacB_PCD"/>
</dbReference>
<dbReference type="GO" id="GO:0022857">
    <property type="term" value="F:transmembrane transporter activity"/>
    <property type="evidence" value="ECO:0007669"/>
    <property type="project" value="TreeGrafter"/>
</dbReference>
<dbReference type="InterPro" id="IPR050250">
    <property type="entry name" value="Macrolide_Exporter_MacB"/>
</dbReference>
<evidence type="ECO:0000259" key="8">
    <source>
        <dbReference type="Pfam" id="PF02687"/>
    </source>
</evidence>
<proteinExistence type="inferred from homology"/>
<feature type="domain" description="ABC3 transporter permease C-terminal" evidence="8">
    <location>
        <begin position="295"/>
        <end position="409"/>
    </location>
</feature>
<evidence type="ECO:0000256" key="6">
    <source>
        <dbReference type="ARBA" id="ARBA00038076"/>
    </source>
</evidence>
<evidence type="ECO:0000256" key="5">
    <source>
        <dbReference type="ARBA" id="ARBA00023136"/>
    </source>
</evidence>
<evidence type="ECO:0000313" key="11">
    <source>
        <dbReference type="Proteomes" id="UP000006860"/>
    </source>
</evidence>
<dbReference type="STRING" id="756272.Plabr_4150"/>
<evidence type="ECO:0000256" key="4">
    <source>
        <dbReference type="ARBA" id="ARBA00022989"/>
    </source>
</evidence>
<evidence type="ECO:0000256" key="3">
    <source>
        <dbReference type="ARBA" id="ARBA00022692"/>
    </source>
</evidence>
<keyword evidence="5 7" id="KW-0472">Membrane</keyword>
<evidence type="ECO:0000256" key="2">
    <source>
        <dbReference type="ARBA" id="ARBA00022475"/>
    </source>
</evidence>
<dbReference type="PANTHER" id="PTHR30572:SF4">
    <property type="entry name" value="ABC TRANSPORTER PERMEASE YTRF"/>
    <property type="match status" value="1"/>
</dbReference>
<dbReference type="AlphaFoldDB" id="F0SHG9"/>
<dbReference type="eggNOG" id="COG0577">
    <property type="taxonomic scope" value="Bacteria"/>
</dbReference>
<protein>
    <recommendedName>
        <fullName evidence="12">ABC3 transporter permease protein domain-containing protein</fullName>
    </recommendedName>
</protein>
<dbReference type="GO" id="GO:0005886">
    <property type="term" value="C:plasma membrane"/>
    <property type="evidence" value="ECO:0007669"/>
    <property type="project" value="UniProtKB-SubCell"/>
</dbReference>
<evidence type="ECO:0000313" key="10">
    <source>
        <dbReference type="EMBL" id="ADY61724.1"/>
    </source>
</evidence>
<feature type="transmembrane region" description="Helical" evidence="7">
    <location>
        <begin position="292"/>
        <end position="313"/>
    </location>
</feature>
<dbReference type="KEGG" id="pbs:Plabr_4150"/>
<sequence length="416" mass="44497">MKIHNLVWKEMKQRPAPCVAALMAVALGVAALVSIQSVAASSQMQVARQMNELGANVLVLPKSATLEDYYAADLHGETMPESYVTDIIMAQAVGVEEMAPKLCLPATVQDKQVTVTGILPRSEFFKKSSWQSVDLMFQEMESGGLGQSHENCNGRTCQLTDEAMKDLKSYAKTRVVHDLAPYGLLVGADLASQLELNDGDTLELYGEQFDVAAVLPASGTIDDQRLFAHLHTVQDLSGEGPVVNVIEVMACCEDVTSGLIANLEDLLPDTRVITISQLVEAQVGMNRLMSRLSLLLFAILMLVGGASVAAVMFSNVSERRKEMGTLMALGATPRLLHRLVFMKAACLGLFGGVCGILAGGLIAMAFGPMIVDVPMSVSTSAMLWGCTGAILVALLSSYLPARKAAQLDPSICFQDV</sequence>
<feature type="transmembrane region" description="Helical" evidence="7">
    <location>
        <begin position="382"/>
        <end position="401"/>
    </location>
</feature>
<accession>F0SHG9</accession>
<dbReference type="EMBL" id="CP002546">
    <property type="protein sequence ID" value="ADY61724.1"/>
    <property type="molecule type" value="Genomic_DNA"/>
</dbReference>
<dbReference type="Pfam" id="PF12704">
    <property type="entry name" value="MacB_PCD"/>
    <property type="match status" value="1"/>
</dbReference>
<keyword evidence="11" id="KW-1185">Reference proteome</keyword>
<evidence type="ECO:0000256" key="1">
    <source>
        <dbReference type="ARBA" id="ARBA00004651"/>
    </source>
</evidence>
<feature type="domain" description="MacB-like periplasmic core" evidence="9">
    <location>
        <begin position="21"/>
        <end position="249"/>
    </location>
</feature>
<evidence type="ECO:0008006" key="12">
    <source>
        <dbReference type="Google" id="ProtNLM"/>
    </source>
</evidence>
<name>F0SHG9_RUBBR</name>
<evidence type="ECO:0000256" key="7">
    <source>
        <dbReference type="SAM" id="Phobius"/>
    </source>
</evidence>
<evidence type="ECO:0000259" key="9">
    <source>
        <dbReference type="Pfam" id="PF12704"/>
    </source>
</evidence>
<feature type="transmembrane region" description="Helical" evidence="7">
    <location>
        <begin position="344"/>
        <end position="370"/>
    </location>
</feature>
<dbReference type="InterPro" id="IPR003838">
    <property type="entry name" value="ABC3_permease_C"/>
</dbReference>
<organism evidence="10 11">
    <name type="scientific">Rubinisphaera brasiliensis (strain ATCC 49424 / DSM 5305 / JCM 21570 / IAM 15109 / NBRC 103401 / IFAM 1448)</name>
    <name type="common">Planctomyces brasiliensis</name>
    <dbReference type="NCBI Taxonomy" id="756272"/>
    <lineage>
        <taxon>Bacteria</taxon>
        <taxon>Pseudomonadati</taxon>
        <taxon>Planctomycetota</taxon>
        <taxon>Planctomycetia</taxon>
        <taxon>Planctomycetales</taxon>
        <taxon>Planctomycetaceae</taxon>
        <taxon>Rubinisphaera</taxon>
    </lineage>
</organism>
<keyword evidence="4 7" id="KW-1133">Transmembrane helix</keyword>
<gene>
    <name evidence="10" type="ordered locus">Plabr_4150</name>
</gene>
<dbReference type="HOGENOM" id="CLU_663368_0_0_0"/>
<reference evidence="11" key="1">
    <citation type="submission" date="2011-02" db="EMBL/GenBank/DDBJ databases">
        <title>The complete genome of Planctomyces brasiliensis DSM 5305.</title>
        <authorList>
            <person name="Lucas S."/>
            <person name="Copeland A."/>
            <person name="Lapidus A."/>
            <person name="Bruce D."/>
            <person name="Goodwin L."/>
            <person name="Pitluck S."/>
            <person name="Kyrpides N."/>
            <person name="Mavromatis K."/>
            <person name="Pagani I."/>
            <person name="Ivanova N."/>
            <person name="Ovchinnikova G."/>
            <person name="Lu M."/>
            <person name="Detter J.C."/>
            <person name="Han C."/>
            <person name="Land M."/>
            <person name="Hauser L."/>
            <person name="Markowitz V."/>
            <person name="Cheng J.-F."/>
            <person name="Hugenholtz P."/>
            <person name="Woyke T."/>
            <person name="Wu D."/>
            <person name="Tindall B."/>
            <person name="Pomrenke H.G."/>
            <person name="Brambilla E."/>
            <person name="Klenk H.-P."/>
            <person name="Eisen J.A."/>
        </authorList>
    </citation>
    <scope>NUCLEOTIDE SEQUENCE [LARGE SCALE GENOMIC DNA]</scope>
    <source>
        <strain evidence="11">ATCC 49424 / DSM 5305 / JCM 21570 / NBRC 103401 / IFAM 1448</strain>
    </source>
</reference>
<keyword evidence="2" id="KW-1003">Cell membrane</keyword>
<dbReference type="RefSeq" id="WP_013630429.1">
    <property type="nucleotide sequence ID" value="NC_015174.1"/>
</dbReference>
<comment type="subcellular location">
    <subcellularLocation>
        <location evidence="1">Cell membrane</location>
        <topology evidence="1">Multi-pass membrane protein</topology>
    </subcellularLocation>
</comment>